<dbReference type="AlphaFoldDB" id="V4HGC0"/>
<dbReference type="Proteomes" id="UP000017840">
    <property type="component" value="Unassembled WGS sequence"/>
</dbReference>
<organism evidence="1 2">
    <name type="scientific">Candidatus Halobonum tyrrellensis G22</name>
    <dbReference type="NCBI Taxonomy" id="1324957"/>
    <lineage>
        <taxon>Archaea</taxon>
        <taxon>Methanobacteriati</taxon>
        <taxon>Methanobacteriota</taxon>
        <taxon>Stenosarchaea group</taxon>
        <taxon>Halobacteria</taxon>
        <taxon>Halobacteriales</taxon>
        <taxon>Haloferacaceae</taxon>
        <taxon>Candidatus Halobonum</taxon>
    </lineage>
</organism>
<comment type="caution">
    <text evidence="1">The sequence shown here is derived from an EMBL/GenBank/DDBJ whole genome shotgun (WGS) entry which is preliminary data.</text>
</comment>
<proteinExistence type="predicted"/>
<dbReference type="eggNOG" id="arCOG06229">
    <property type="taxonomic scope" value="Archaea"/>
</dbReference>
<evidence type="ECO:0000313" key="2">
    <source>
        <dbReference type="Proteomes" id="UP000017840"/>
    </source>
</evidence>
<evidence type="ECO:0000313" key="1">
    <source>
        <dbReference type="EMBL" id="ESP89163.1"/>
    </source>
</evidence>
<reference evidence="1 2" key="1">
    <citation type="journal article" date="2013" name="Genome Announc.">
        <title>Draft Genome Sequence of 'Candidatus Halobonum tyrrellensis' Strain G22, Isolated from the Hypersaline Waters of Lake Tyrrell, Australia.</title>
        <authorList>
            <person name="Ugalde J.A."/>
            <person name="Narasingarao P."/>
            <person name="Kuo S."/>
            <person name="Podell S."/>
            <person name="Allen E.E."/>
        </authorList>
    </citation>
    <scope>NUCLEOTIDE SEQUENCE [LARGE SCALE GENOMIC DNA]</scope>
    <source>
        <strain evidence="1 2">G22</strain>
    </source>
</reference>
<protein>
    <recommendedName>
        <fullName evidence="3">CHAT domain-containing protein</fullName>
    </recommendedName>
</protein>
<dbReference type="OrthoDB" id="269729at2157"/>
<name>V4HGC0_9EURY</name>
<dbReference type="RefSeq" id="WP_023393636.1">
    <property type="nucleotide sequence ID" value="NZ_ASGZ01000016.1"/>
</dbReference>
<accession>V4HGC0</accession>
<keyword evidence="2" id="KW-1185">Reference proteome</keyword>
<sequence>MSEQLEGRVGDALTLTAAPTGRGRYDIADHIEDVRMPLRIGGDGGGPNRIDATDRFPAPVDACWRFHAESVAPLCTADMYVRTPDNAVVDAATTDGSARVPPGPHVIELSTAPMKTYFAVEGPALVGYDDRYPHVRFDGGPAEVVVGARSRHETPVGTITTTDDPADLATAISLFGSALVTTSPERSFPTLRGHPPLLEVGDRFDVPPLVSRVDTGVELGLPFEYGPLFSAAPLAYYLGAGIVESGAPYLAAANVRYDLPASPEELAAELGRLLRHCFTLDCATRACSAGLYDVNLDVHEALTDRLDPPWEAWYRAALDERTARYLEVPTAATLEYIDWPQTTDVKPVATNASILPFLAADLSAVRSPPPTPTVSGGERSTELDDFLRGCRPTATRGADVRPRSATAAGTFTRGPTQNAIEESDETVSPRAADSVSRAWVGPGFPTSAAKPTVEAYRRRFDRSPSADLTIDVTVVCNDERMREEMDDGYGFRDHVAFDVQNEHDLTVAELRDLLRADHDFFHYIGHVDGRGMECSDGFLDLRELDGTGVDAFLLNACSSYKQGMALVEAGALGGVVSLMELPNTLATRVGRDLARLFDAGFPLDAALDVVRRGPFAGSAYTIVGDPRAQLCQNPTGAAMVVRFVDIDEETARVAPRYYPTLSFDIGSMTNPHYANTGCQYVSSGEPAELELDIDTLDRLFGTRIPILIRDRLYWADEVSVDELVSLRDPQ</sequence>
<dbReference type="EMBL" id="ASGZ01000016">
    <property type="protein sequence ID" value="ESP89163.1"/>
    <property type="molecule type" value="Genomic_DNA"/>
</dbReference>
<dbReference type="STRING" id="1324957.K933_05243"/>
<gene>
    <name evidence="1" type="ORF">K933_05243</name>
</gene>
<evidence type="ECO:0008006" key="3">
    <source>
        <dbReference type="Google" id="ProtNLM"/>
    </source>
</evidence>
<dbReference type="PATRIC" id="fig|1324957.4.peg.1062"/>